<dbReference type="KEGG" id="nhi:B1s21160_02100"/>
<evidence type="ECO:0000256" key="1">
    <source>
        <dbReference type="ARBA" id="ARBA00006484"/>
    </source>
</evidence>
<dbReference type="SUPFAM" id="SSF51735">
    <property type="entry name" value="NAD(P)-binding Rossmann-fold domains"/>
    <property type="match status" value="1"/>
</dbReference>
<name>A0A249K8L5_9ACTN</name>
<dbReference type="InterPro" id="IPR002347">
    <property type="entry name" value="SDR_fam"/>
</dbReference>
<accession>A0A249K8L5</accession>
<organism evidence="3 4">
    <name type="scientific">Candidatus Nanopelagicus hibericus</name>
    <dbReference type="NCBI Taxonomy" id="1884915"/>
    <lineage>
        <taxon>Bacteria</taxon>
        <taxon>Bacillati</taxon>
        <taxon>Actinomycetota</taxon>
        <taxon>Actinomycetes</taxon>
        <taxon>Candidatus Nanopelagicales</taxon>
        <taxon>Candidatus Nanopelagicaceae</taxon>
        <taxon>Candidatus Nanopelagicus</taxon>
    </lineage>
</organism>
<dbReference type="InterPro" id="IPR020904">
    <property type="entry name" value="Sc_DH/Rdtase_CS"/>
</dbReference>
<gene>
    <name evidence="3" type="ORF">B1s21160_02100</name>
</gene>
<dbReference type="GO" id="GO:0016491">
    <property type="term" value="F:oxidoreductase activity"/>
    <property type="evidence" value="ECO:0007669"/>
    <property type="project" value="UniProtKB-KW"/>
</dbReference>
<dbReference type="OrthoDB" id="3458330at2"/>
<sequence>MSKSQHVLVTGAGGDIGSAIVQHFLDEGATITAVDIKSEGEILKRYSPADHGRIKAASLDLCDQAAVTKLITSGAPLDCVIGNAGVGGTAAFVDIDPTFWQNTLDVNLTANFILGQVAAKHFIKNKTAGRIVFTGSWVGSVPWPEITAYTVSKAGLEMLAKQMARELAVHGIRVNVVAPGIVRAGLAGELLKTDPVYTKRAGKVVPLGEFQTATQVADVVGFLCSTAGDYITGTVLLADGGCSLFQFDSDINTK</sequence>
<dbReference type="EMBL" id="CP016771">
    <property type="protein sequence ID" value="ASY13144.1"/>
    <property type="molecule type" value="Genomic_DNA"/>
</dbReference>
<dbReference type="InterPro" id="IPR036291">
    <property type="entry name" value="NAD(P)-bd_dom_sf"/>
</dbReference>
<keyword evidence="4" id="KW-1185">Reference proteome</keyword>
<proteinExistence type="inferred from homology"/>
<dbReference type="AlphaFoldDB" id="A0A249K8L5"/>
<dbReference type="PROSITE" id="PS00061">
    <property type="entry name" value="ADH_SHORT"/>
    <property type="match status" value="1"/>
</dbReference>
<dbReference type="Gene3D" id="3.40.50.720">
    <property type="entry name" value="NAD(P)-binding Rossmann-like Domain"/>
    <property type="match status" value="1"/>
</dbReference>
<dbReference type="PANTHER" id="PTHR24321:SF8">
    <property type="entry name" value="ESTRADIOL 17-BETA-DEHYDROGENASE 8-RELATED"/>
    <property type="match status" value="1"/>
</dbReference>
<comment type="similarity">
    <text evidence="1">Belongs to the short-chain dehydrogenases/reductases (SDR) family.</text>
</comment>
<evidence type="ECO:0000256" key="2">
    <source>
        <dbReference type="ARBA" id="ARBA00023002"/>
    </source>
</evidence>
<dbReference type="PRINTS" id="PR00081">
    <property type="entry name" value="GDHRDH"/>
</dbReference>
<dbReference type="Proteomes" id="UP000217171">
    <property type="component" value="Chromosome"/>
</dbReference>
<dbReference type="PANTHER" id="PTHR24321">
    <property type="entry name" value="DEHYDROGENASES, SHORT CHAIN"/>
    <property type="match status" value="1"/>
</dbReference>
<evidence type="ECO:0000313" key="3">
    <source>
        <dbReference type="EMBL" id="ASY13144.1"/>
    </source>
</evidence>
<keyword evidence="2" id="KW-0560">Oxidoreductase</keyword>
<evidence type="ECO:0000313" key="4">
    <source>
        <dbReference type="Proteomes" id="UP000217171"/>
    </source>
</evidence>
<dbReference type="CDD" id="cd05233">
    <property type="entry name" value="SDR_c"/>
    <property type="match status" value="1"/>
</dbReference>
<dbReference type="RefSeq" id="WP_095672230.1">
    <property type="nucleotide sequence ID" value="NZ_CP016771.1"/>
</dbReference>
<dbReference type="Pfam" id="PF13561">
    <property type="entry name" value="adh_short_C2"/>
    <property type="match status" value="1"/>
</dbReference>
<reference evidence="3 4" key="1">
    <citation type="submission" date="2016-07" db="EMBL/GenBank/DDBJ databases">
        <title>High microdiversification within the ubiquitous acI lineage of Actinobacteria.</title>
        <authorList>
            <person name="Neuenschwander S.M."/>
            <person name="Salcher M."/>
            <person name="Ghai R."/>
            <person name="Pernthaler J."/>
        </authorList>
    </citation>
    <scope>NUCLEOTIDE SEQUENCE [LARGE SCALE GENOMIC DNA]</scope>
    <source>
        <strain evidence="3">MMS-21-160</strain>
    </source>
</reference>
<protein>
    <submittedName>
        <fullName evidence="3">Classical SDR family protein</fullName>
    </submittedName>
</protein>